<feature type="transmembrane region" description="Helical" evidence="10">
    <location>
        <begin position="100"/>
        <end position="120"/>
    </location>
</feature>
<dbReference type="PROSITE" id="PS50850">
    <property type="entry name" value="MFS"/>
    <property type="match status" value="1"/>
</dbReference>
<keyword evidence="7 10" id="KW-0812">Transmembrane</keyword>
<comment type="subcellular location">
    <subcellularLocation>
        <location evidence="10">Cell inner membrane</location>
        <topology evidence="10">Multi-pass membrane protein</topology>
    </subcellularLocation>
    <subcellularLocation>
        <location evidence="2">Cell membrane</location>
        <topology evidence="2">Multi-pass membrane protein</topology>
    </subcellularLocation>
</comment>
<dbReference type="PANTHER" id="PTHR43124">
    <property type="entry name" value="PURINE EFFLUX PUMP PBUE"/>
    <property type="match status" value="1"/>
</dbReference>
<organism evidence="12 13">
    <name type="scientific">Neoaquamicrobium sediminum</name>
    <dbReference type="NCBI Taxonomy" id="1849104"/>
    <lineage>
        <taxon>Bacteria</taxon>
        <taxon>Pseudomonadati</taxon>
        <taxon>Pseudomonadota</taxon>
        <taxon>Alphaproteobacteria</taxon>
        <taxon>Hyphomicrobiales</taxon>
        <taxon>Phyllobacteriaceae</taxon>
        <taxon>Neoaquamicrobium</taxon>
    </lineage>
</organism>
<dbReference type="Gene3D" id="1.20.1720.10">
    <property type="entry name" value="Multidrug resistance protein D"/>
    <property type="match status" value="1"/>
</dbReference>
<feature type="transmembrane region" description="Helical" evidence="10">
    <location>
        <begin position="244"/>
        <end position="262"/>
    </location>
</feature>
<dbReference type="EMBL" id="JAZHFV010000001">
    <property type="protein sequence ID" value="MEX4005696.1"/>
    <property type="molecule type" value="Genomic_DNA"/>
</dbReference>
<evidence type="ECO:0000256" key="4">
    <source>
        <dbReference type="ARBA" id="ARBA00007520"/>
    </source>
</evidence>
<feature type="transmembrane region" description="Helical" evidence="10">
    <location>
        <begin position="301"/>
        <end position="325"/>
    </location>
</feature>
<dbReference type="InterPro" id="IPR036259">
    <property type="entry name" value="MFS_trans_sf"/>
</dbReference>
<evidence type="ECO:0000256" key="2">
    <source>
        <dbReference type="ARBA" id="ARBA00004651"/>
    </source>
</evidence>
<evidence type="ECO:0000256" key="7">
    <source>
        <dbReference type="ARBA" id="ARBA00022692"/>
    </source>
</evidence>
<dbReference type="InterPro" id="IPR011701">
    <property type="entry name" value="MFS"/>
</dbReference>
<dbReference type="NCBIfam" id="TIGR00710">
    <property type="entry name" value="efflux_Bcr_CflA"/>
    <property type="match status" value="1"/>
</dbReference>
<feature type="transmembrane region" description="Helical" evidence="10">
    <location>
        <begin position="274"/>
        <end position="295"/>
    </location>
</feature>
<keyword evidence="6" id="KW-1003">Cell membrane</keyword>
<dbReference type="CDD" id="cd17320">
    <property type="entry name" value="MFS_MdfA_MDR_like"/>
    <property type="match status" value="1"/>
</dbReference>
<comment type="caution">
    <text evidence="12">The sequence shown here is derived from an EMBL/GenBank/DDBJ whole genome shotgun (WGS) entry which is preliminary data.</text>
</comment>
<dbReference type="InterPro" id="IPR001958">
    <property type="entry name" value="Tet-R_TetA/multi-R_MdtG-like"/>
</dbReference>
<evidence type="ECO:0000256" key="6">
    <source>
        <dbReference type="ARBA" id="ARBA00022475"/>
    </source>
</evidence>
<name>A0ABV3WMW4_9HYPH</name>
<evidence type="ECO:0000313" key="12">
    <source>
        <dbReference type="EMBL" id="MEX4005696.1"/>
    </source>
</evidence>
<accession>A0ABV3WMW4</accession>
<keyword evidence="5 10" id="KW-0813">Transport</keyword>
<dbReference type="InterPro" id="IPR050189">
    <property type="entry name" value="MFS_Efflux_Transporters"/>
</dbReference>
<gene>
    <name evidence="12" type="ORF">V1479_00185</name>
</gene>
<keyword evidence="13" id="KW-1185">Reference proteome</keyword>
<evidence type="ECO:0000256" key="8">
    <source>
        <dbReference type="ARBA" id="ARBA00022989"/>
    </source>
</evidence>
<evidence type="ECO:0000256" key="9">
    <source>
        <dbReference type="ARBA" id="ARBA00023136"/>
    </source>
</evidence>
<comment type="similarity">
    <text evidence="3 10">Belongs to the major facilitator superfamily. Bcr/CmlA family.</text>
</comment>
<feature type="transmembrane region" description="Helical" evidence="10">
    <location>
        <begin position="209"/>
        <end position="232"/>
    </location>
</feature>
<keyword evidence="10" id="KW-0997">Cell inner membrane</keyword>
<feature type="transmembrane region" description="Helical" evidence="10">
    <location>
        <begin position="40"/>
        <end position="63"/>
    </location>
</feature>
<dbReference type="InterPro" id="IPR005829">
    <property type="entry name" value="Sugar_transporter_CS"/>
</dbReference>
<evidence type="ECO:0000256" key="5">
    <source>
        <dbReference type="ARBA" id="ARBA00022448"/>
    </source>
</evidence>
<evidence type="ECO:0000256" key="10">
    <source>
        <dbReference type="RuleBase" id="RU365088"/>
    </source>
</evidence>
<comment type="similarity">
    <text evidence="4">Belongs to the major facilitator superfamily. TCR/Tet family.</text>
</comment>
<evidence type="ECO:0000256" key="1">
    <source>
        <dbReference type="ARBA" id="ARBA00003279"/>
    </source>
</evidence>
<dbReference type="RefSeq" id="WP_368801155.1">
    <property type="nucleotide sequence ID" value="NZ_JAZHFV010000001.1"/>
</dbReference>
<feature type="transmembrane region" description="Helical" evidence="10">
    <location>
        <begin position="366"/>
        <end position="386"/>
    </location>
</feature>
<evidence type="ECO:0000256" key="3">
    <source>
        <dbReference type="ARBA" id="ARBA00006236"/>
    </source>
</evidence>
<dbReference type="InterPro" id="IPR004812">
    <property type="entry name" value="Efflux_drug-R_Bcr/CmlA"/>
</dbReference>
<sequence>MSKTTTAPHLVTLILLSALGIIPINIFLPSLPAMAAEFGVGYGVVGLALAAYAAVSACLQVVMGPLSDRFGRRPVILWGLAIFIVATIGCIMVSDVRTFLALRMVQAVIAPTYAVALAAIRDTTSREDAASRIGYVAMAWALAPMLGPSLGGFLDQMFGWRASFWFLAIVGIGVFVLCWFDLRETNSNPSSTLAEQFRAYPQLLGSNRFWAYSLCMAFSIGVFYAFLAGAPLAAASFDLSPTTLGLYMGSITVGFMSGSFIAGRFAHRFQLTAMLVWGRMVACAGLLLGLVLWAAGVAHVWALFGPCMFAGLSNGLSMPAANAGAMSVRPHLTGSAAGLASAIAVAGGAAMASITGAVLTPDNARYGMLVVMLGSAAIALAAALYAGRLERSSAAASRQ</sequence>
<feature type="transmembrane region" description="Helical" evidence="10">
    <location>
        <begin position="162"/>
        <end position="182"/>
    </location>
</feature>
<feature type="transmembrane region" description="Helical" evidence="10">
    <location>
        <begin position="7"/>
        <end position="28"/>
    </location>
</feature>
<proteinExistence type="inferred from homology"/>
<reference evidence="12 13" key="1">
    <citation type="submission" date="2024-01" db="EMBL/GenBank/DDBJ databases">
        <title>New evidence supports the origin of RcGTA from prophage.</title>
        <authorList>
            <person name="Xu Y."/>
            <person name="Liu B."/>
            <person name="Chen F."/>
        </authorList>
    </citation>
    <scope>NUCLEOTIDE SEQUENCE [LARGE SCALE GENOMIC DNA]</scope>
    <source>
        <strain evidence="12 13">CBW1107-2</strain>
    </source>
</reference>
<dbReference type="SUPFAM" id="SSF103473">
    <property type="entry name" value="MFS general substrate transporter"/>
    <property type="match status" value="1"/>
</dbReference>
<comment type="function">
    <text evidence="1">Resistance to tetracycline by an active tetracycline efflux. This is an energy-dependent process that decreases the accumulation of the antibiotic in whole cells. This protein functions as a metal-tetracycline/H(+) antiporter.</text>
</comment>
<dbReference type="InterPro" id="IPR020846">
    <property type="entry name" value="MFS_dom"/>
</dbReference>
<dbReference type="PROSITE" id="PS00216">
    <property type="entry name" value="SUGAR_TRANSPORT_1"/>
    <property type="match status" value="1"/>
</dbReference>
<feature type="transmembrane region" description="Helical" evidence="10">
    <location>
        <begin position="337"/>
        <end position="360"/>
    </location>
</feature>
<keyword evidence="9 10" id="KW-0472">Membrane</keyword>
<evidence type="ECO:0000313" key="13">
    <source>
        <dbReference type="Proteomes" id="UP001559025"/>
    </source>
</evidence>
<keyword evidence="8 10" id="KW-1133">Transmembrane helix</keyword>
<feature type="domain" description="Major facilitator superfamily (MFS) profile" evidence="11">
    <location>
        <begin position="9"/>
        <end position="394"/>
    </location>
</feature>
<protein>
    <recommendedName>
        <fullName evidence="10">Bcr/CflA family efflux transporter</fullName>
    </recommendedName>
</protein>
<evidence type="ECO:0000259" key="11">
    <source>
        <dbReference type="PROSITE" id="PS50850"/>
    </source>
</evidence>
<dbReference type="Pfam" id="PF07690">
    <property type="entry name" value="MFS_1"/>
    <property type="match status" value="1"/>
</dbReference>
<feature type="transmembrane region" description="Helical" evidence="10">
    <location>
        <begin position="75"/>
        <end position="94"/>
    </location>
</feature>
<dbReference type="PRINTS" id="PR01035">
    <property type="entry name" value="TCRTETA"/>
</dbReference>
<dbReference type="Proteomes" id="UP001559025">
    <property type="component" value="Unassembled WGS sequence"/>
</dbReference>
<dbReference type="PANTHER" id="PTHR43124:SF3">
    <property type="entry name" value="CHLORAMPHENICOL EFFLUX PUMP RV0191"/>
    <property type="match status" value="1"/>
</dbReference>
<feature type="transmembrane region" description="Helical" evidence="10">
    <location>
        <begin position="132"/>
        <end position="150"/>
    </location>
</feature>